<dbReference type="CDD" id="cd05799">
    <property type="entry name" value="PGM2"/>
    <property type="match status" value="1"/>
</dbReference>
<dbReference type="PRINTS" id="PR00509">
    <property type="entry name" value="PGMPMM"/>
</dbReference>
<gene>
    <name evidence="12" type="ORF">KJI95_09790</name>
</gene>
<dbReference type="SUPFAM" id="SSF55957">
    <property type="entry name" value="Phosphoglucomutase, C-terminal domain"/>
    <property type="match status" value="1"/>
</dbReference>
<evidence type="ECO:0000256" key="1">
    <source>
        <dbReference type="ARBA" id="ARBA00001946"/>
    </source>
</evidence>
<sequence length="588" mass="62855">MNTELSLRVKHWLSRDPDEASRAALEQLLATGDEAALMSAFSGRLDFGTAGIRGIVGPGPMGMNRLLVRETSAGLGAYLESQVKNAKTRGVVIGFDGRHDSRTFANDAASVLTAMGFKVMLSYTLCPTPLVAFGVKHLGAAAGIVVTASHNPPKYNGYKVYWENGAQIIPPHDSGIAACIEVAANAPLPWLDEASAMASGLLTLLEDDFYQQYRRAVAASTWLQGEPADTNGRRLSLAYTAMHGVGAPMAEQVLADAGFNQVYSVAAQREADGDFPTVNFPNPEEKGAMDRVIAEASAHGADLACANDPDADRFALAARRPDGSYRMLSGDQVGALLGDYLLSRWQNQPGSQGTPLVGNTIVSSALLHAIAAHHKAESYTTLTGFKWLMNIAQQRQTAEVPFLFAYEEALGYTVGNLVWDKDGLTAQLCFAHLAEALARQGKTVWDALERLYRRHGLYVNRQVSIALGPNTPDIGAALRKAPPSEIAGRPVLSVEDLKALRHRFADGREQVIDLPASDVLIFHLGESLSSLGSHARVIVRPSGTEPKIKCYYELVLPMAAGDAMADAEAEGEALMAALVSAHQAGLPA</sequence>
<feature type="domain" description="Alpha-D-phosphohexomutase alpha/beta/alpha" evidence="11">
    <location>
        <begin position="330"/>
        <end position="453"/>
    </location>
</feature>
<dbReference type="InterPro" id="IPR005843">
    <property type="entry name" value="A-D-PHexomutase_C"/>
</dbReference>
<evidence type="ECO:0000259" key="9">
    <source>
        <dbReference type="Pfam" id="PF02878"/>
    </source>
</evidence>
<keyword evidence="4 7" id="KW-0479">Metal-binding</keyword>
<comment type="caution">
    <text evidence="12">The sequence shown here is derived from an EMBL/GenBank/DDBJ whole genome shotgun (WGS) entry which is preliminary data.</text>
</comment>
<dbReference type="SUPFAM" id="SSF53738">
    <property type="entry name" value="Phosphoglucomutase, first 3 domains"/>
    <property type="match status" value="3"/>
</dbReference>
<protein>
    <submittedName>
        <fullName evidence="12">Phospho-sugar mutase</fullName>
    </submittedName>
</protein>
<name>A0ABS5V4R6_9GAMM</name>
<dbReference type="InterPro" id="IPR005846">
    <property type="entry name" value="A-D-PHexomutase_a/b/a-III"/>
</dbReference>
<dbReference type="InterPro" id="IPR005844">
    <property type="entry name" value="A-D-PHexomutase_a/b/a-I"/>
</dbReference>
<dbReference type="PROSITE" id="PS00710">
    <property type="entry name" value="PGM_PMM"/>
    <property type="match status" value="1"/>
</dbReference>
<dbReference type="Proteomes" id="UP001195903">
    <property type="component" value="Unassembled WGS sequence"/>
</dbReference>
<dbReference type="Gene3D" id="3.40.120.10">
    <property type="entry name" value="Alpha-D-Glucose-1,6-Bisphosphate, subunit A, domain 3"/>
    <property type="match status" value="3"/>
</dbReference>
<feature type="domain" description="Alpha-D-phosphohexomutase C-terminal" evidence="8">
    <location>
        <begin position="531"/>
        <end position="570"/>
    </location>
</feature>
<dbReference type="Pfam" id="PF02878">
    <property type="entry name" value="PGM_PMM_I"/>
    <property type="match status" value="1"/>
</dbReference>
<dbReference type="InterPro" id="IPR036900">
    <property type="entry name" value="A-D-PHexomutase_C_sf"/>
</dbReference>
<dbReference type="Pfam" id="PF02879">
    <property type="entry name" value="PGM_PMM_II"/>
    <property type="match status" value="1"/>
</dbReference>
<dbReference type="Pfam" id="PF02880">
    <property type="entry name" value="PGM_PMM_III"/>
    <property type="match status" value="1"/>
</dbReference>
<proteinExistence type="inferred from homology"/>
<evidence type="ECO:0000256" key="5">
    <source>
        <dbReference type="ARBA" id="ARBA00022842"/>
    </source>
</evidence>
<evidence type="ECO:0000259" key="8">
    <source>
        <dbReference type="Pfam" id="PF00408"/>
    </source>
</evidence>
<evidence type="ECO:0000259" key="11">
    <source>
        <dbReference type="Pfam" id="PF02880"/>
    </source>
</evidence>
<comment type="cofactor">
    <cofactor evidence="1">
        <name>Mg(2+)</name>
        <dbReference type="ChEBI" id="CHEBI:18420"/>
    </cofactor>
</comment>
<keyword evidence="5 7" id="KW-0460">Magnesium</keyword>
<accession>A0ABS5V4R6</accession>
<dbReference type="RefSeq" id="WP_214507012.1">
    <property type="nucleotide sequence ID" value="NZ_JAHEPS010000003.1"/>
</dbReference>
<keyword evidence="3" id="KW-0597">Phosphoprotein</keyword>
<dbReference type="InterPro" id="IPR016066">
    <property type="entry name" value="A-D-PHexomutase_CS"/>
</dbReference>
<evidence type="ECO:0000256" key="6">
    <source>
        <dbReference type="ARBA" id="ARBA00023235"/>
    </source>
</evidence>
<feature type="domain" description="Alpha-D-phosphohexomutase alpha/beta/alpha" evidence="9">
    <location>
        <begin position="46"/>
        <end position="181"/>
    </location>
</feature>
<reference evidence="12 13" key="1">
    <citation type="submission" date="2021-05" db="EMBL/GenBank/DDBJ databases">
        <title>Shewanella sp. JM162201.</title>
        <authorList>
            <person name="Xu S."/>
            <person name="Li A."/>
        </authorList>
    </citation>
    <scope>NUCLEOTIDE SEQUENCE [LARGE SCALE GENOMIC DNA]</scope>
    <source>
        <strain evidence="12 13">JM162201</strain>
    </source>
</reference>
<keyword evidence="6" id="KW-0413">Isomerase</keyword>
<organism evidence="12 13">
    <name type="scientific">Shewanella jiangmenensis</name>
    <dbReference type="NCBI Taxonomy" id="2837387"/>
    <lineage>
        <taxon>Bacteria</taxon>
        <taxon>Pseudomonadati</taxon>
        <taxon>Pseudomonadota</taxon>
        <taxon>Gammaproteobacteria</taxon>
        <taxon>Alteromonadales</taxon>
        <taxon>Shewanellaceae</taxon>
        <taxon>Shewanella</taxon>
    </lineage>
</organism>
<evidence type="ECO:0000313" key="13">
    <source>
        <dbReference type="Proteomes" id="UP001195903"/>
    </source>
</evidence>
<evidence type="ECO:0000256" key="2">
    <source>
        <dbReference type="ARBA" id="ARBA00010231"/>
    </source>
</evidence>
<feature type="domain" description="Alpha-D-phosphohexomutase alpha/beta/alpha" evidence="10">
    <location>
        <begin position="227"/>
        <end position="317"/>
    </location>
</feature>
<dbReference type="InterPro" id="IPR005841">
    <property type="entry name" value="Alpha-D-phosphohexomutase_SF"/>
</dbReference>
<evidence type="ECO:0000256" key="7">
    <source>
        <dbReference type="RuleBase" id="RU004326"/>
    </source>
</evidence>
<evidence type="ECO:0000256" key="4">
    <source>
        <dbReference type="ARBA" id="ARBA00022723"/>
    </source>
</evidence>
<evidence type="ECO:0000256" key="3">
    <source>
        <dbReference type="ARBA" id="ARBA00022553"/>
    </source>
</evidence>
<dbReference type="PANTHER" id="PTHR45745:SF1">
    <property type="entry name" value="PHOSPHOGLUCOMUTASE 2B-RELATED"/>
    <property type="match status" value="1"/>
</dbReference>
<dbReference type="Pfam" id="PF00408">
    <property type="entry name" value="PGM_PMM_IV"/>
    <property type="match status" value="1"/>
</dbReference>
<dbReference type="EMBL" id="JAHEPS010000003">
    <property type="protein sequence ID" value="MBT1444812.1"/>
    <property type="molecule type" value="Genomic_DNA"/>
</dbReference>
<dbReference type="PANTHER" id="PTHR45745">
    <property type="entry name" value="PHOSPHOMANNOMUTASE 45A"/>
    <property type="match status" value="1"/>
</dbReference>
<keyword evidence="13" id="KW-1185">Reference proteome</keyword>
<comment type="similarity">
    <text evidence="2 7">Belongs to the phosphohexose mutase family.</text>
</comment>
<dbReference type="Gene3D" id="3.30.310.50">
    <property type="entry name" value="Alpha-D-phosphohexomutase, C-terminal domain"/>
    <property type="match status" value="1"/>
</dbReference>
<evidence type="ECO:0000259" key="10">
    <source>
        <dbReference type="Pfam" id="PF02879"/>
    </source>
</evidence>
<dbReference type="InterPro" id="IPR016055">
    <property type="entry name" value="A-D-PHexomutase_a/b/a-I/II/III"/>
</dbReference>
<dbReference type="InterPro" id="IPR005845">
    <property type="entry name" value="A-D-PHexomutase_a/b/a-II"/>
</dbReference>
<evidence type="ECO:0000313" key="12">
    <source>
        <dbReference type="EMBL" id="MBT1444812.1"/>
    </source>
</evidence>